<organism evidence="2 3">
    <name type="scientific">Candidatus Nitrotoga arctica</name>
    <dbReference type="NCBI Taxonomy" id="453162"/>
    <lineage>
        <taxon>Bacteria</taxon>
        <taxon>Pseudomonadati</taxon>
        <taxon>Pseudomonadota</taxon>
        <taxon>Betaproteobacteria</taxon>
        <taxon>Nitrosomonadales</taxon>
        <taxon>Gallionellaceae</taxon>
        <taxon>Candidatus Nitrotoga</taxon>
    </lineage>
</organism>
<sequence>MSDLLGDAFAPSFDNPLEMLLACHGKIQSQCATLRKLLQHLSSHGCDAQAQQAAQAILRYFDTAGQNHHDDEEQDLFPCLLATPNAEVHELIARLLDEHKVLNAAWQQLRPLLLGIAEGRAAELDIKVVEHFITVHDHHISLENAQLLPQAAKLLDHIQLETLGRSMAARRGVVFPIHDPNDG</sequence>
<feature type="domain" description="Hemerythrin-like" evidence="1">
    <location>
        <begin position="16"/>
        <end position="151"/>
    </location>
</feature>
<evidence type="ECO:0000313" key="3">
    <source>
        <dbReference type="Proteomes" id="UP000839052"/>
    </source>
</evidence>
<dbReference type="EMBL" id="OU912926">
    <property type="protein sequence ID" value="CAG9933863.1"/>
    <property type="molecule type" value="Genomic_DNA"/>
</dbReference>
<dbReference type="RefSeq" id="WP_239797578.1">
    <property type="nucleotide sequence ID" value="NZ_OU912926.1"/>
</dbReference>
<dbReference type="CDD" id="cd12108">
    <property type="entry name" value="Hr-like"/>
    <property type="match status" value="1"/>
</dbReference>
<name>A0ABN8AM92_9PROT</name>
<dbReference type="Pfam" id="PF01814">
    <property type="entry name" value="Hemerythrin"/>
    <property type="match status" value="1"/>
</dbReference>
<accession>A0ABN8AM92</accession>
<gene>
    <name evidence="2" type="ORF">NTG6680_2614</name>
</gene>
<evidence type="ECO:0000313" key="2">
    <source>
        <dbReference type="EMBL" id="CAG9933863.1"/>
    </source>
</evidence>
<evidence type="ECO:0000259" key="1">
    <source>
        <dbReference type="Pfam" id="PF01814"/>
    </source>
</evidence>
<dbReference type="InterPro" id="IPR012312">
    <property type="entry name" value="Hemerythrin-like"/>
</dbReference>
<dbReference type="Gene3D" id="1.20.120.520">
    <property type="entry name" value="nmb1532 protein domain like"/>
    <property type="match status" value="1"/>
</dbReference>
<proteinExistence type="predicted"/>
<reference evidence="2 3" key="1">
    <citation type="submission" date="2021-10" db="EMBL/GenBank/DDBJ databases">
        <authorList>
            <person name="Koch H."/>
        </authorList>
    </citation>
    <scope>NUCLEOTIDE SEQUENCE [LARGE SCALE GENOMIC DNA]</scope>
    <source>
        <strain evidence="2">6680</strain>
    </source>
</reference>
<keyword evidence="3" id="KW-1185">Reference proteome</keyword>
<protein>
    <submittedName>
        <fullName evidence="2">Hemerythrin domain-containing protein</fullName>
    </submittedName>
</protein>
<dbReference type="Proteomes" id="UP000839052">
    <property type="component" value="Chromosome"/>
</dbReference>